<keyword evidence="2" id="KW-0966">Cell projection</keyword>
<reference evidence="2 3" key="2">
    <citation type="journal article" date="2016" name="Genome Announc.">
        <title>Complete Genome Sequence of the Highly Virulent Aeromonas schubertii Strain WL1483, Isolated from Diseased Snakehead Fish (Channa argus) in China.</title>
        <authorList>
            <person name="Liu L."/>
            <person name="Li N."/>
            <person name="Zhang D."/>
            <person name="Fu X."/>
            <person name="Shi C."/>
            <person name="Lin Q."/>
            <person name="Hao G."/>
        </authorList>
    </citation>
    <scope>NUCLEOTIDE SEQUENCE [LARGE SCALE GENOMIC DNA]</scope>
    <source>
        <strain evidence="2 3">WL1483</strain>
    </source>
</reference>
<organism evidence="2 3">
    <name type="scientific">Aeromonas schubertii</name>
    <dbReference type="NCBI Taxonomy" id="652"/>
    <lineage>
        <taxon>Bacteria</taxon>
        <taxon>Pseudomonadati</taxon>
        <taxon>Pseudomonadota</taxon>
        <taxon>Gammaproteobacteria</taxon>
        <taxon>Aeromonadales</taxon>
        <taxon>Aeromonadaceae</taxon>
        <taxon>Aeromonas</taxon>
    </lineage>
</organism>
<sequence length="136" mass="16315">MLKRYLTLQQDSLSRLGEERQRLREQAEREEQRALRLQGVLGELARPPAQPHPLLWQNQQQMGQQVRRLFEHQVQQSALARLELERHEAVLRHQFGRVKGLEQLISRREEGVRLREELGVQRQLDELATQRFLRRE</sequence>
<reference evidence="3" key="1">
    <citation type="submission" date="2015-10" db="EMBL/GenBank/DDBJ databases">
        <title>Complete Genome Sequence of Aeromonas schubertii strain WL1483.</title>
        <authorList>
            <person name="Liu L."/>
        </authorList>
    </citation>
    <scope>NUCLEOTIDE SEQUENCE [LARGE SCALE GENOMIC DNA]</scope>
    <source>
        <strain evidence="3">WL1483</strain>
    </source>
</reference>
<dbReference type="Gene3D" id="1.10.287.1700">
    <property type="match status" value="1"/>
</dbReference>
<accession>A0A0S2SLC4</accession>
<dbReference type="EMBL" id="CP013067">
    <property type="protein sequence ID" value="ALP42491.1"/>
    <property type="molecule type" value="Genomic_DNA"/>
</dbReference>
<evidence type="ECO:0000313" key="3">
    <source>
        <dbReference type="Proteomes" id="UP000058114"/>
    </source>
</evidence>
<keyword evidence="2" id="KW-0282">Flagellum</keyword>
<dbReference type="AlphaFoldDB" id="A0A0S2SLC4"/>
<dbReference type="PATRIC" id="fig|652.5.peg.3674"/>
<evidence type="ECO:0000313" key="2">
    <source>
        <dbReference type="EMBL" id="ALP42491.1"/>
    </source>
</evidence>
<name>A0A0S2SLC4_9GAMM</name>
<protein>
    <submittedName>
        <fullName evidence="2">Lateral flagellar protein, LfiJ</fullName>
    </submittedName>
</protein>
<gene>
    <name evidence="2" type="ORF">WL1483_3072</name>
</gene>
<keyword evidence="2" id="KW-0969">Cilium</keyword>
<dbReference type="InterPro" id="IPR053716">
    <property type="entry name" value="Flag_assembly_chemotaxis_eff"/>
</dbReference>
<keyword evidence="1" id="KW-0175">Coiled coil</keyword>
<evidence type="ECO:0000256" key="1">
    <source>
        <dbReference type="SAM" id="Coils"/>
    </source>
</evidence>
<dbReference type="RefSeq" id="WP_060587377.1">
    <property type="nucleotide sequence ID" value="NZ_CP013067.1"/>
</dbReference>
<dbReference type="Proteomes" id="UP000058114">
    <property type="component" value="Chromosome"/>
</dbReference>
<dbReference type="KEGG" id="asr:WL1483_3072"/>
<proteinExistence type="predicted"/>
<feature type="coiled-coil region" evidence="1">
    <location>
        <begin position="6"/>
        <end position="40"/>
    </location>
</feature>